<organism evidence="2 3">
    <name type="scientific">Marchantia polymorpha</name>
    <name type="common">Common liverwort</name>
    <name type="synonym">Marchantia aquatica</name>
    <dbReference type="NCBI Taxonomy" id="3197"/>
    <lineage>
        <taxon>Eukaryota</taxon>
        <taxon>Viridiplantae</taxon>
        <taxon>Streptophyta</taxon>
        <taxon>Embryophyta</taxon>
        <taxon>Marchantiophyta</taxon>
        <taxon>Marchantiopsida</taxon>
        <taxon>Marchantiidae</taxon>
        <taxon>Marchantiales</taxon>
        <taxon>Marchantiaceae</taxon>
        <taxon>Marchantia</taxon>
    </lineage>
</organism>
<reference evidence="3" key="1">
    <citation type="journal article" date="2017" name="Cell">
        <title>Insights into land plant evolution garnered from the Marchantia polymorpha genome.</title>
        <authorList>
            <person name="Bowman J.L."/>
            <person name="Kohchi T."/>
            <person name="Yamato K.T."/>
            <person name="Jenkins J."/>
            <person name="Shu S."/>
            <person name="Ishizaki K."/>
            <person name="Yamaoka S."/>
            <person name="Nishihama R."/>
            <person name="Nakamura Y."/>
            <person name="Berger F."/>
            <person name="Adam C."/>
            <person name="Aki S.S."/>
            <person name="Althoff F."/>
            <person name="Araki T."/>
            <person name="Arteaga-Vazquez M.A."/>
            <person name="Balasubrmanian S."/>
            <person name="Barry K."/>
            <person name="Bauer D."/>
            <person name="Boehm C.R."/>
            <person name="Briginshaw L."/>
            <person name="Caballero-Perez J."/>
            <person name="Catarino B."/>
            <person name="Chen F."/>
            <person name="Chiyoda S."/>
            <person name="Chovatia M."/>
            <person name="Davies K.M."/>
            <person name="Delmans M."/>
            <person name="Demura T."/>
            <person name="Dierschke T."/>
            <person name="Dolan L."/>
            <person name="Dorantes-Acosta A.E."/>
            <person name="Eklund D.M."/>
            <person name="Florent S.N."/>
            <person name="Flores-Sandoval E."/>
            <person name="Fujiyama A."/>
            <person name="Fukuzawa H."/>
            <person name="Galik B."/>
            <person name="Grimanelli D."/>
            <person name="Grimwood J."/>
            <person name="Grossniklaus U."/>
            <person name="Hamada T."/>
            <person name="Haseloff J."/>
            <person name="Hetherington A.J."/>
            <person name="Higo A."/>
            <person name="Hirakawa Y."/>
            <person name="Hundley H.N."/>
            <person name="Ikeda Y."/>
            <person name="Inoue K."/>
            <person name="Inoue S.I."/>
            <person name="Ishida S."/>
            <person name="Jia Q."/>
            <person name="Kakita M."/>
            <person name="Kanazawa T."/>
            <person name="Kawai Y."/>
            <person name="Kawashima T."/>
            <person name="Kennedy M."/>
            <person name="Kinose K."/>
            <person name="Kinoshita T."/>
            <person name="Kohara Y."/>
            <person name="Koide E."/>
            <person name="Komatsu K."/>
            <person name="Kopischke S."/>
            <person name="Kubo M."/>
            <person name="Kyozuka J."/>
            <person name="Lagercrantz U."/>
            <person name="Lin S.S."/>
            <person name="Lindquist E."/>
            <person name="Lipzen A.M."/>
            <person name="Lu C.W."/>
            <person name="De Luna E."/>
            <person name="Martienssen R.A."/>
            <person name="Minamino N."/>
            <person name="Mizutani M."/>
            <person name="Mizutani M."/>
            <person name="Mochizuki N."/>
            <person name="Monte I."/>
            <person name="Mosher R."/>
            <person name="Nagasaki H."/>
            <person name="Nakagami H."/>
            <person name="Naramoto S."/>
            <person name="Nishitani K."/>
            <person name="Ohtani M."/>
            <person name="Okamoto T."/>
            <person name="Okumura M."/>
            <person name="Phillips J."/>
            <person name="Pollak B."/>
            <person name="Reinders A."/>
            <person name="Rovekamp M."/>
            <person name="Sano R."/>
            <person name="Sawa S."/>
            <person name="Schmid M.W."/>
            <person name="Shirakawa M."/>
            <person name="Solano R."/>
            <person name="Spunde A."/>
            <person name="Suetsugu N."/>
            <person name="Sugano S."/>
            <person name="Sugiyama A."/>
            <person name="Sun R."/>
            <person name="Suzuki Y."/>
            <person name="Takenaka M."/>
            <person name="Takezawa D."/>
            <person name="Tomogane H."/>
            <person name="Tsuzuki M."/>
            <person name="Ueda T."/>
            <person name="Umeda M."/>
            <person name="Ward J.M."/>
            <person name="Watanabe Y."/>
            <person name="Yazaki K."/>
            <person name="Yokoyama R."/>
            <person name="Yoshitake Y."/>
            <person name="Yotsui I."/>
            <person name="Zachgo S."/>
            <person name="Schmutz J."/>
        </authorList>
    </citation>
    <scope>NUCLEOTIDE SEQUENCE [LARGE SCALE GENOMIC DNA]</scope>
    <source>
        <strain evidence="3">Tak-1</strain>
    </source>
</reference>
<dbReference type="Proteomes" id="UP000244005">
    <property type="component" value="Unassembled WGS sequence"/>
</dbReference>
<dbReference type="EMBL" id="KZ772688">
    <property type="protein sequence ID" value="PTQ45069.1"/>
    <property type="molecule type" value="Genomic_DNA"/>
</dbReference>
<dbReference type="AlphaFoldDB" id="A0A2R6XG83"/>
<sequence length="162" mass="18147">MLFLSATLISAEQIHVTKDSAFRTIAGGNQIPRSLVFALGEKVYIVLNRRNFHCPEVLVLVVSCCRRHFLLPFSKMLVRRPSRIDENRYAMGGRGMVVAGSGPVARWPKRKGLSRQELFDQKHGGGGPGTSRSSKRAERRVQNLQNLAFFLAFTYEPACLTL</sequence>
<feature type="region of interest" description="Disordered" evidence="1">
    <location>
        <begin position="118"/>
        <end position="137"/>
    </location>
</feature>
<name>A0A2R6XG83_MARPO</name>
<evidence type="ECO:0000256" key="1">
    <source>
        <dbReference type="SAM" id="MobiDB-lite"/>
    </source>
</evidence>
<evidence type="ECO:0000313" key="3">
    <source>
        <dbReference type="Proteomes" id="UP000244005"/>
    </source>
</evidence>
<proteinExistence type="predicted"/>
<keyword evidence="3" id="KW-1185">Reference proteome</keyword>
<protein>
    <submittedName>
        <fullName evidence="2">Uncharacterized protein</fullName>
    </submittedName>
</protein>
<evidence type="ECO:0000313" key="2">
    <source>
        <dbReference type="EMBL" id="PTQ45069.1"/>
    </source>
</evidence>
<gene>
    <name evidence="2" type="ORF">MARPO_0016s0119</name>
</gene>
<accession>A0A2R6XG83</accession>